<dbReference type="Gene3D" id="3.30.70.360">
    <property type="match status" value="1"/>
</dbReference>
<dbReference type="InParanoid" id="B2A7R6"/>
<dbReference type="eggNOG" id="COG1473">
    <property type="taxonomic scope" value="Bacteria"/>
</dbReference>
<keyword evidence="3" id="KW-0378">Hydrolase</keyword>
<feature type="domain" description="Peptidase M20 dimerisation" evidence="2">
    <location>
        <begin position="169"/>
        <end position="265"/>
    </location>
</feature>
<dbReference type="InterPro" id="IPR017439">
    <property type="entry name" value="Amidohydrolase"/>
</dbReference>
<keyword evidence="1" id="KW-0479">Metal-binding</keyword>
<protein>
    <submittedName>
        <fullName evidence="3">Amidohydrolase</fullName>
    </submittedName>
</protein>
<dbReference type="InterPro" id="IPR011650">
    <property type="entry name" value="Peptidase_M20_dimer"/>
</dbReference>
<organism evidence="3 4">
    <name type="scientific">Natranaerobius thermophilus (strain ATCC BAA-1301 / DSM 18059 / JW/NM-WN-LF)</name>
    <dbReference type="NCBI Taxonomy" id="457570"/>
    <lineage>
        <taxon>Bacteria</taxon>
        <taxon>Bacillati</taxon>
        <taxon>Bacillota</taxon>
        <taxon>Clostridia</taxon>
        <taxon>Natranaerobiales</taxon>
        <taxon>Natranaerobiaceae</taxon>
        <taxon>Natranaerobius</taxon>
    </lineage>
</organism>
<dbReference type="RefSeq" id="WP_012447248.1">
    <property type="nucleotide sequence ID" value="NC_010718.1"/>
</dbReference>
<dbReference type="PIRSF" id="PIRSF005962">
    <property type="entry name" value="Pept_M20D_amidohydro"/>
    <property type="match status" value="1"/>
</dbReference>
<evidence type="ECO:0000313" key="4">
    <source>
        <dbReference type="Proteomes" id="UP000001683"/>
    </source>
</evidence>
<dbReference type="Proteomes" id="UP000001683">
    <property type="component" value="Chromosome"/>
</dbReference>
<dbReference type="EMBL" id="CP001034">
    <property type="protein sequence ID" value="ACB84368.1"/>
    <property type="molecule type" value="Genomic_DNA"/>
</dbReference>
<dbReference type="STRING" id="457570.Nther_0781"/>
<keyword evidence="1" id="KW-0464">Manganese</keyword>
<dbReference type="GO" id="GO:0046872">
    <property type="term" value="F:metal ion binding"/>
    <property type="evidence" value="ECO:0007669"/>
    <property type="project" value="UniProtKB-KW"/>
</dbReference>
<dbReference type="PANTHER" id="PTHR11014">
    <property type="entry name" value="PEPTIDASE M20 FAMILY MEMBER"/>
    <property type="match status" value="1"/>
</dbReference>
<evidence type="ECO:0000313" key="3">
    <source>
        <dbReference type="EMBL" id="ACB84368.1"/>
    </source>
</evidence>
<dbReference type="NCBIfam" id="TIGR01891">
    <property type="entry name" value="amidohydrolases"/>
    <property type="match status" value="1"/>
</dbReference>
<dbReference type="Pfam" id="PF07687">
    <property type="entry name" value="M20_dimer"/>
    <property type="match status" value="1"/>
</dbReference>
<proteinExistence type="predicted"/>
<feature type="binding site" evidence="1">
    <location>
        <position position="90"/>
    </location>
    <ligand>
        <name>Mn(2+)</name>
        <dbReference type="ChEBI" id="CHEBI:29035"/>
        <label>2</label>
    </ligand>
</feature>
<dbReference type="HOGENOM" id="CLU_023257_0_1_9"/>
<feature type="binding site" evidence="1">
    <location>
        <position position="149"/>
    </location>
    <ligand>
        <name>Mn(2+)</name>
        <dbReference type="ChEBI" id="CHEBI:29035"/>
        <label>2</label>
    </ligand>
</feature>
<dbReference type="PANTHER" id="PTHR11014:SF122">
    <property type="entry name" value="AMIDOHYDROLASE AMHX"/>
    <property type="match status" value="1"/>
</dbReference>
<dbReference type="KEGG" id="nth:Nther_0781"/>
<dbReference type="Pfam" id="PF01546">
    <property type="entry name" value="Peptidase_M20"/>
    <property type="match status" value="1"/>
</dbReference>
<reference evidence="3 4" key="2">
    <citation type="journal article" date="2011" name="J. Bacteriol.">
        <title>Complete genome sequence of the anaerobic, halophilic alkalithermophile Natranaerobius thermophilus JW/NM-WN-LF.</title>
        <authorList>
            <person name="Zhao B."/>
            <person name="Mesbah N.M."/>
            <person name="Dalin E."/>
            <person name="Goodwin L."/>
            <person name="Nolan M."/>
            <person name="Pitluck S."/>
            <person name="Chertkov O."/>
            <person name="Brettin T.S."/>
            <person name="Han J."/>
            <person name="Larimer F.W."/>
            <person name="Land M.L."/>
            <person name="Hauser L."/>
            <person name="Kyrpides N."/>
            <person name="Wiegel J."/>
        </authorList>
    </citation>
    <scope>NUCLEOTIDE SEQUENCE [LARGE SCALE GENOMIC DNA]</scope>
    <source>
        <strain evidence="4">ATCC BAA-1301 / DSM 18059 / JW/NM-WN-LF</strain>
    </source>
</reference>
<dbReference type="OrthoDB" id="9776731at2"/>
<dbReference type="GO" id="GO:0016787">
    <property type="term" value="F:hydrolase activity"/>
    <property type="evidence" value="ECO:0007669"/>
    <property type="project" value="UniProtKB-KW"/>
</dbReference>
<dbReference type="AlphaFoldDB" id="B2A7R6"/>
<name>B2A7R6_NATTJ</name>
<keyword evidence="4" id="KW-1185">Reference proteome</keyword>
<gene>
    <name evidence="3" type="ordered locus">Nther_0781</name>
</gene>
<sequence length="369" mass="40005">MTTNKLEEYVFRVFEELHNMPEVGYDEYKTSAFIANELKEMGYTVLDKINGTGVIGILDSKNPGPIFALRADMDALEFEKDGEKYNLHACGHDANASMVLGAAKQIIETGISTGKIYVVFQPAEEKLGGSKSIIESGHINEVEEMVGIHLRPIQEAKLGEATPALIHGSSKRVDITVKGLNSHGARPHLGVNAVDAGVAITNAINSIKANPAVSYSVKVTSFKAGGEVFNIIPDRAVLTVDIRAQTNEVMDDIRTKLDYAIENGAKTVGAQSQIDFEGGVPAAEHNEDLIQLADEVIKEELGKSLDPMLTPGAEDFHFYSQDLGIKTTYIGLGADLKPGLHHPDMSFDKSALIKGCNILVKMTKKRLED</sequence>
<feature type="binding site" evidence="1">
    <location>
        <position position="341"/>
    </location>
    <ligand>
        <name>Mn(2+)</name>
        <dbReference type="ChEBI" id="CHEBI:29035"/>
        <label>2</label>
    </ligand>
</feature>
<feature type="binding site" evidence="1">
    <location>
        <position position="92"/>
    </location>
    <ligand>
        <name>Mn(2+)</name>
        <dbReference type="ChEBI" id="CHEBI:29035"/>
        <label>2</label>
    </ligand>
</feature>
<dbReference type="FunCoup" id="B2A7R6">
    <property type="interactions" value="12"/>
</dbReference>
<evidence type="ECO:0000259" key="2">
    <source>
        <dbReference type="Pfam" id="PF07687"/>
    </source>
</evidence>
<dbReference type="SUPFAM" id="SSF55031">
    <property type="entry name" value="Bacterial exopeptidase dimerisation domain"/>
    <property type="match status" value="1"/>
</dbReference>
<evidence type="ECO:0000256" key="1">
    <source>
        <dbReference type="PIRSR" id="PIRSR005962-1"/>
    </source>
</evidence>
<comment type="cofactor">
    <cofactor evidence="1">
        <name>Mn(2+)</name>
        <dbReference type="ChEBI" id="CHEBI:29035"/>
    </cofactor>
    <text evidence="1">The Mn(2+) ion enhances activity.</text>
</comment>
<accession>B2A7R6</accession>
<dbReference type="Gene3D" id="3.40.630.10">
    <property type="entry name" value="Zn peptidases"/>
    <property type="match status" value="1"/>
</dbReference>
<dbReference type="SUPFAM" id="SSF53187">
    <property type="entry name" value="Zn-dependent exopeptidases"/>
    <property type="match status" value="1"/>
</dbReference>
<reference evidence="3 4" key="1">
    <citation type="submission" date="2008-04" db="EMBL/GenBank/DDBJ databases">
        <title>Complete sequence of chromosome of Natranaerobius thermophilus JW/NM-WN-LF.</title>
        <authorList>
            <consortium name="US DOE Joint Genome Institute"/>
            <person name="Copeland A."/>
            <person name="Lucas S."/>
            <person name="Lapidus A."/>
            <person name="Glavina del Rio T."/>
            <person name="Dalin E."/>
            <person name="Tice H."/>
            <person name="Bruce D."/>
            <person name="Goodwin L."/>
            <person name="Pitluck S."/>
            <person name="Chertkov O."/>
            <person name="Brettin T."/>
            <person name="Detter J.C."/>
            <person name="Han C."/>
            <person name="Kuske C.R."/>
            <person name="Schmutz J."/>
            <person name="Larimer F."/>
            <person name="Land M."/>
            <person name="Hauser L."/>
            <person name="Kyrpides N."/>
            <person name="Lykidis A."/>
            <person name="Mesbah N.M."/>
            <person name="Wiegel J."/>
        </authorList>
    </citation>
    <scope>NUCLEOTIDE SEQUENCE [LARGE SCALE GENOMIC DNA]</scope>
    <source>
        <strain evidence="4">ATCC BAA-1301 / DSM 18059 / JW/NM-WN-LF</strain>
    </source>
</reference>
<dbReference type="InterPro" id="IPR002933">
    <property type="entry name" value="Peptidase_M20"/>
</dbReference>
<dbReference type="InterPro" id="IPR036264">
    <property type="entry name" value="Bact_exopeptidase_dim_dom"/>
</dbReference>
<feature type="binding site" evidence="1">
    <location>
        <position position="125"/>
    </location>
    <ligand>
        <name>Mn(2+)</name>
        <dbReference type="ChEBI" id="CHEBI:29035"/>
        <label>2</label>
    </ligand>
</feature>